<dbReference type="InterPro" id="IPR035093">
    <property type="entry name" value="RelE/ParE_toxin_dom_sf"/>
</dbReference>
<dbReference type="EMBL" id="MGAG01000020">
    <property type="protein sequence ID" value="OGK40676.1"/>
    <property type="molecule type" value="Genomic_DNA"/>
</dbReference>
<keyword evidence="1" id="KW-1277">Toxin-antitoxin system</keyword>
<gene>
    <name evidence="2" type="ORF">A2954_00055</name>
</gene>
<dbReference type="SUPFAM" id="SSF143011">
    <property type="entry name" value="RelE-like"/>
    <property type="match status" value="1"/>
</dbReference>
<dbReference type="PANTHER" id="PTHR38813:SF1">
    <property type="entry name" value="TOXIN RELE1-RELATED"/>
    <property type="match status" value="1"/>
</dbReference>
<dbReference type="Gene3D" id="3.30.2310.20">
    <property type="entry name" value="RelE-like"/>
    <property type="match status" value="1"/>
</dbReference>
<protein>
    <recommendedName>
        <fullName evidence="4">Plasmid stabilization protein</fullName>
    </recommendedName>
</protein>
<proteinExistence type="predicted"/>
<evidence type="ECO:0000313" key="2">
    <source>
        <dbReference type="EMBL" id="OGK40676.1"/>
    </source>
</evidence>
<name>A0A1F7IBE2_9BACT</name>
<comment type="caution">
    <text evidence="2">The sequence shown here is derived from an EMBL/GenBank/DDBJ whole genome shotgun (WGS) entry which is preliminary data.</text>
</comment>
<dbReference type="InterPro" id="IPR007712">
    <property type="entry name" value="RelE/ParE_toxin"/>
</dbReference>
<dbReference type="AlphaFoldDB" id="A0A1F7IBE2"/>
<dbReference type="PANTHER" id="PTHR38813">
    <property type="match status" value="1"/>
</dbReference>
<evidence type="ECO:0000256" key="1">
    <source>
        <dbReference type="ARBA" id="ARBA00022649"/>
    </source>
</evidence>
<evidence type="ECO:0000313" key="3">
    <source>
        <dbReference type="Proteomes" id="UP000177698"/>
    </source>
</evidence>
<dbReference type="STRING" id="1802056.A2954_00055"/>
<dbReference type="InterPro" id="IPR052747">
    <property type="entry name" value="TA_system_RelE_toxin"/>
</dbReference>
<sequence length="87" mass="10030">MSYKIFYSQEAEKYLGRLTSSKAKSILERITYVAGDPFKPDNNITKLTGTISSYRLRIGDLRVIYELDVKDKLMYVVKIKPRGSAYL</sequence>
<dbReference type="Pfam" id="PF05016">
    <property type="entry name" value="ParE_toxin"/>
    <property type="match status" value="1"/>
</dbReference>
<evidence type="ECO:0008006" key="4">
    <source>
        <dbReference type="Google" id="ProtNLM"/>
    </source>
</evidence>
<reference evidence="2 3" key="1">
    <citation type="journal article" date="2016" name="Nat. Commun.">
        <title>Thousands of microbial genomes shed light on interconnected biogeochemical processes in an aquifer system.</title>
        <authorList>
            <person name="Anantharaman K."/>
            <person name="Brown C.T."/>
            <person name="Hug L.A."/>
            <person name="Sharon I."/>
            <person name="Castelle C.J."/>
            <person name="Probst A.J."/>
            <person name="Thomas B.C."/>
            <person name="Singh A."/>
            <person name="Wilkins M.J."/>
            <person name="Karaoz U."/>
            <person name="Brodie E.L."/>
            <person name="Williams K.H."/>
            <person name="Hubbard S.S."/>
            <person name="Banfield J.F."/>
        </authorList>
    </citation>
    <scope>NUCLEOTIDE SEQUENCE [LARGE SCALE GENOMIC DNA]</scope>
</reference>
<organism evidence="2 3">
    <name type="scientific">Candidatus Roizmanbacteria bacterium RIFCSPLOWO2_01_FULL_37_12</name>
    <dbReference type="NCBI Taxonomy" id="1802056"/>
    <lineage>
        <taxon>Bacteria</taxon>
        <taxon>Candidatus Roizmaniibacteriota</taxon>
    </lineage>
</organism>
<accession>A0A1F7IBE2</accession>
<dbReference type="Proteomes" id="UP000177698">
    <property type="component" value="Unassembled WGS sequence"/>
</dbReference>